<dbReference type="GO" id="GO:0005829">
    <property type="term" value="C:cytosol"/>
    <property type="evidence" value="ECO:0007669"/>
    <property type="project" value="TreeGrafter"/>
</dbReference>
<dbReference type="OrthoDB" id="341587at2759"/>
<keyword evidence="2" id="KW-0433">Leucine-rich repeat</keyword>
<keyword evidence="3" id="KW-0677">Repeat</keyword>
<evidence type="ECO:0000256" key="1">
    <source>
        <dbReference type="ARBA" id="ARBA00022468"/>
    </source>
</evidence>
<evidence type="ECO:0008006" key="7">
    <source>
        <dbReference type="Google" id="ProtNLM"/>
    </source>
</evidence>
<keyword evidence="6" id="KW-1185">Reference proteome</keyword>
<evidence type="ECO:0000256" key="4">
    <source>
        <dbReference type="SAM" id="MobiDB-lite"/>
    </source>
</evidence>
<evidence type="ECO:0000256" key="3">
    <source>
        <dbReference type="ARBA" id="ARBA00022737"/>
    </source>
</evidence>
<dbReference type="Proteomes" id="UP001153712">
    <property type="component" value="Chromosome 13"/>
</dbReference>
<dbReference type="GO" id="GO:0048471">
    <property type="term" value="C:perinuclear region of cytoplasm"/>
    <property type="evidence" value="ECO:0007669"/>
    <property type="project" value="TreeGrafter"/>
</dbReference>
<dbReference type="GO" id="GO:0005634">
    <property type="term" value="C:nucleus"/>
    <property type="evidence" value="ECO:0007669"/>
    <property type="project" value="TreeGrafter"/>
</dbReference>
<gene>
    <name evidence="5" type="ORF">PHYEVI_LOCUS3464</name>
</gene>
<name>A0A9N9XMA6_PHYSR</name>
<dbReference type="AlphaFoldDB" id="A0A9N9XMA6"/>
<dbReference type="GO" id="GO:0006913">
    <property type="term" value="P:nucleocytoplasmic transport"/>
    <property type="evidence" value="ECO:0007669"/>
    <property type="project" value="TreeGrafter"/>
</dbReference>
<keyword evidence="1" id="KW-0343">GTPase activation</keyword>
<evidence type="ECO:0000313" key="5">
    <source>
        <dbReference type="EMBL" id="CAG9857053.1"/>
    </source>
</evidence>
<dbReference type="GO" id="GO:0031267">
    <property type="term" value="F:small GTPase binding"/>
    <property type="evidence" value="ECO:0007669"/>
    <property type="project" value="TreeGrafter"/>
</dbReference>
<evidence type="ECO:0000313" key="6">
    <source>
        <dbReference type="Proteomes" id="UP001153712"/>
    </source>
</evidence>
<evidence type="ECO:0000256" key="2">
    <source>
        <dbReference type="ARBA" id="ARBA00022614"/>
    </source>
</evidence>
<dbReference type="InterPro" id="IPR032675">
    <property type="entry name" value="LRR_dom_sf"/>
</dbReference>
<proteinExistence type="predicted"/>
<dbReference type="Pfam" id="PF13516">
    <property type="entry name" value="LRR_6"/>
    <property type="match status" value="3"/>
</dbReference>
<accession>A0A9N9XMA6</accession>
<dbReference type="Gene3D" id="3.80.10.10">
    <property type="entry name" value="Ribonuclease Inhibitor"/>
    <property type="match status" value="1"/>
</dbReference>
<feature type="compositionally biased region" description="Basic and acidic residues" evidence="4">
    <location>
        <begin position="445"/>
        <end position="462"/>
    </location>
</feature>
<dbReference type="EMBL" id="OU900106">
    <property type="protein sequence ID" value="CAG9857053.1"/>
    <property type="molecule type" value="Genomic_DNA"/>
</dbReference>
<dbReference type="InterPro" id="IPR027038">
    <property type="entry name" value="RanGap"/>
</dbReference>
<feature type="region of interest" description="Disordered" evidence="4">
    <location>
        <begin position="445"/>
        <end position="469"/>
    </location>
</feature>
<dbReference type="PANTHER" id="PTHR24113:SF12">
    <property type="entry name" value="RAN GTPASE-ACTIVATING PROTEIN 1"/>
    <property type="match status" value="1"/>
</dbReference>
<protein>
    <recommendedName>
        <fullName evidence="7">T-complex-associated testis-expressed protein 1</fullName>
    </recommendedName>
</protein>
<sequence>MKIPFSINPLIMEVYERSQEVQDLISEQNILIDAQDLDFDDDEIPSLANLCVRKIAFYFDEHPWFYEVPCSDRDYLLELLSLDLDLELTVPLIKSEYYWERRYQKHFGEVIHPTPKIWTWKSLYLEREVQRLVETASPSMLGERKIEPELKLCAPYVKQLLVAQLQMWRPPFGTAPDDEPEIWPIDHIDFTYVLPHLPLVEQIDLVYGMNDVDFDFQWNMFRVSVRDCLQLGKAILALPALTLLRIRKSNIGDKQCKALMQSLVENVTIVELNMCNCCIGDEGAACIAKFLEVSPVLKVLNLSNNVIRVKGTEALAFALMQPTCAPLASLTLSLNPLRREGAVAIMRALVRCPLPEELYMSAVEFEGDVIERLAQMMTVNNSLRILDVSSNYFGDQGAKTIIEALERNSMIEWLDMRETGISEERQADITKLLRRNQGLPLDAADDAKDDLKIEGSDDGKTMDEDEDDI</sequence>
<dbReference type="SMART" id="SM00368">
    <property type="entry name" value="LRR_RI"/>
    <property type="match status" value="4"/>
</dbReference>
<organism evidence="5 6">
    <name type="scientific">Phyllotreta striolata</name>
    <name type="common">Striped flea beetle</name>
    <name type="synonym">Crioceris striolata</name>
    <dbReference type="NCBI Taxonomy" id="444603"/>
    <lineage>
        <taxon>Eukaryota</taxon>
        <taxon>Metazoa</taxon>
        <taxon>Ecdysozoa</taxon>
        <taxon>Arthropoda</taxon>
        <taxon>Hexapoda</taxon>
        <taxon>Insecta</taxon>
        <taxon>Pterygota</taxon>
        <taxon>Neoptera</taxon>
        <taxon>Endopterygota</taxon>
        <taxon>Coleoptera</taxon>
        <taxon>Polyphaga</taxon>
        <taxon>Cucujiformia</taxon>
        <taxon>Chrysomeloidea</taxon>
        <taxon>Chrysomelidae</taxon>
        <taxon>Galerucinae</taxon>
        <taxon>Alticini</taxon>
        <taxon>Phyllotreta</taxon>
    </lineage>
</organism>
<dbReference type="PANTHER" id="PTHR24113">
    <property type="entry name" value="RAN GTPASE-ACTIVATING PROTEIN 1"/>
    <property type="match status" value="1"/>
</dbReference>
<dbReference type="SUPFAM" id="SSF52047">
    <property type="entry name" value="RNI-like"/>
    <property type="match status" value="1"/>
</dbReference>
<dbReference type="InterPro" id="IPR001611">
    <property type="entry name" value="Leu-rich_rpt"/>
</dbReference>
<dbReference type="GO" id="GO:0005096">
    <property type="term" value="F:GTPase activator activity"/>
    <property type="evidence" value="ECO:0007669"/>
    <property type="project" value="UniProtKB-KW"/>
</dbReference>
<reference evidence="5" key="1">
    <citation type="submission" date="2022-01" db="EMBL/GenBank/DDBJ databases">
        <authorList>
            <person name="King R."/>
        </authorList>
    </citation>
    <scope>NUCLEOTIDE SEQUENCE</scope>
</reference>